<dbReference type="InterPro" id="IPR005152">
    <property type="entry name" value="Lipase_secreted"/>
</dbReference>
<dbReference type="InterPro" id="IPR029058">
    <property type="entry name" value="AB_hydrolase_fold"/>
</dbReference>
<proteinExistence type="predicted"/>
<dbReference type="PANTHER" id="PTHR34853">
    <property type="match status" value="1"/>
</dbReference>
<protein>
    <submittedName>
        <fullName evidence="3">Alpha/Beta hydrolase protein</fullName>
    </submittedName>
</protein>
<dbReference type="SUPFAM" id="SSF53474">
    <property type="entry name" value="alpha/beta-Hydrolases"/>
    <property type="match status" value="1"/>
</dbReference>
<name>A0AAE0K2V3_9PEZI</name>
<reference evidence="3" key="2">
    <citation type="submission" date="2023-06" db="EMBL/GenBank/DDBJ databases">
        <authorList>
            <consortium name="Lawrence Berkeley National Laboratory"/>
            <person name="Haridas S."/>
            <person name="Hensen N."/>
            <person name="Bonometti L."/>
            <person name="Westerberg I."/>
            <person name="Brannstrom I.O."/>
            <person name="Guillou S."/>
            <person name="Cros-Aarteil S."/>
            <person name="Calhoun S."/>
            <person name="Kuo A."/>
            <person name="Mondo S."/>
            <person name="Pangilinan J."/>
            <person name="Riley R."/>
            <person name="LaButti K."/>
            <person name="Andreopoulos B."/>
            <person name="Lipzen A."/>
            <person name="Chen C."/>
            <person name="Yanf M."/>
            <person name="Daum C."/>
            <person name="Ng V."/>
            <person name="Clum A."/>
            <person name="Steindorff A."/>
            <person name="Ohm R."/>
            <person name="Martin F."/>
            <person name="Silar P."/>
            <person name="Natvig D."/>
            <person name="Lalanne C."/>
            <person name="Gautier V."/>
            <person name="Ament-velasquez S.L."/>
            <person name="Kruys A."/>
            <person name="Hutchinson M.I."/>
            <person name="Powell A.J."/>
            <person name="Barry K."/>
            <person name="Miller A.N."/>
            <person name="Grigoriev I.V."/>
            <person name="Debuchy R."/>
            <person name="Gladieux P."/>
            <person name="Thoren M.H."/>
            <person name="Johannesson H."/>
        </authorList>
    </citation>
    <scope>NUCLEOTIDE SEQUENCE</scope>
    <source>
        <strain evidence="3">CBS 232.78</strain>
    </source>
</reference>
<dbReference type="PANTHER" id="PTHR34853:SF1">
    <property type="entry name" value="LIPASE 5"/>
    <property type="match status" value="1"/>
</dbReference>
<feature type="domain" description="AB hydrolase-1" evidence="2">
    <location>
        <begin position="169"/>
        <end position="445"/>
    </location>
</feature>
<dbReference type="GO" id="GO:0004806">
    <property type="term" value="F:triacylglycerol lipase activity"/>
    <property type="evidence" value="ECO:0007669"/>
    <property type="project" value="InterPro"/>
</dbReference>
<sequence length="506" mass="55051">MARKTVLLAALSLLTHYLHLATAQVLSPATVHRTNWNSSFTLTPAQIAAAQLDNGLAATIQTIVQTHQTQQAFGGPHEDDFYTVPPLTNMTGSLKPGQILKVQAVTDATAYTIPPGTALSRIIYTTTNFNGTLIPASAFILWPYTARQFGSSANRRRTTGDKSPKASVVIWAHGTSGFFASNSPSSHRSLWYDNMGPYTLAEAGYAVVAPDYAGLGVRKSWDGSDIPHQYHVSPASAGDCLYAFRAALAAFPTTLGKDFVVMGHSQGGGVAWAVPELLVSQREKFADLVPGYKGTVAASPTTDMFGNPNIVPFMLTTVGQAVSSIFPSFTLGEWLAPLGIARTNLGREVEADIVGFSQLMFNALATDIYRADYNSSWYATAYGKLGDAGHHDFKGPLLVLQGTEDTYILYNITTATVAENARRFPHRDLEFHVVPGISHSPVLHASRLYWLQWIEDRFEGKPLAKKGNFRTEAKSLLPIAQYQKFGFSLPLWVGLPEFQYQQGLGI</sequence>
<dbReference type="Pfam" id="PF12697">
    <property type="entry name" value="Abhydrolase_6"/>
    <property type="match status" value="1"/>
</dbReference>
<dbReference type="Proteomes" id="UP001285441">
    <property type="component" value="Unassembled WGS sequence"/>
</dbReference>
<reference evidence="3" key="1">
    <citation type="journal article" date="2023" name="Mol. Phylogenet. Evol.">
        <title>Genome-scale phylogeny and comparative genomics of the fungal order Sordariales.</title>
        <authorList>
            <person name="Hensen N."/>
            <person name="Bonometti L."/>
            <person name="Westerberg I."/>
            <person name="Brannstrom I.O."/>
            <person name="Guillou S."/>
            <person name="Cros-Aarteil S."/>
            <person name="Calhoun S."/>
            <person name="Haridas S."/>
            <person name="Kuo A."/>
            <person name="Mondo S."/>
            <person name="Pangilinan J."/>
            <person name="Riley R."/>
            <person name="LaButti K."/>
            <person name="Andreopoulos B."/>
            <person name="Lipzen A."/>
            <person name="Chen C."/>
            <person name="Yan M."/>
            <person name="Daum C."/>
            <person name="Ng V."/>
            <person name="Clum A."/>
            <person name="Steindorff A."/>
            <person name="Ohm R.A."/>
            <person name="Martin F."/>
            <person name="Silar P."/>
            <person name="Natvig D.O."/>
            <person name="Lalanne C."/>
            <person name="Gautier V."/>
            <person name="Ament-Velasquez S.L."/>
            <person name="Kruys A."/>
            <person name="Hutchinson M.I."/>
            <person name="Powell A.J."/>
            <person name="Barry K."/>
            <person name="Miller A.N."/>
            <person name="Grigoriev I.V."/>
            <person name="Debuchy R."/>
            <person name="Gladieux P."/>
            <person name="Hiltunen Thoren M."/>
            <person name="Johannesson H."/>
        </authorList>
    </citation>
    <scope>NUCLEOTIDE SEQUENCE</scope>
    <source>
        <strain evidence="3">CBS 232.78</strain>
    </source>
</reference>
<evidence type="ECO:0000313" key="3">
    <source>
        <dbReference type="EMBL" id="KAK3368557.1"/>
    </source>
</evidence>
<organism evidence="3 4">
    <name type="scientific">Podospora didyma</name>
    <dbReference type="NCBI Taxonomy" id="330526"/>
    <lineage>
        <taxon>Eukaryota</taxon>
        <taxon>Fungi</taxon>
        <taxon>Dikarya</taxon>
        <taxon>Ascomycota</taxon>
        <taxon>Pezizomycotina</taxon>
        <taxon>Sordariomycetes</taxon>
        <taxon>Sordariomycetidae</taxon>
        <taxon>Sordariales</taxon>
        <taxon>Podosporaceae</taxon>
        <taxon>Podospora</taxon>
    </lineage>
</organism>
<dbReference type="PIRSF" id="PIRSF029171">
    <property type="entry name" value="Esterase_LipA"/>
    <property type="match status" value="1"/>
</dbReference>
<dbReference type="Gene3D" id="3.40.50.1820">
    <property type="entry name" value="alpha/beta hydrolase"/>
    <property type="match status" value="2"/>
</dbReference>
<keyword evidence="3" id="KW-0378">Hydrolase</keyword>
<accession>A0AAE0K2V3</accession>
<keyword evidence="4" id="KW-1185">Reference proteome</keyword>
<evidence type="ECO:0000313" key="4">
    <source>
        <dbReference type="Proteomes" id="UP001285441"/>
    </source>
</evidence>
<gene>
    <name evidence="3" type="ORF">B0H63DRAFT_404148</name>
</gene>
<dbReference type="AlphaFoldDB" id="A0AAE0K2V3"/>
<feature type="chain" id="PRO_5041916491" evidence="1">
    <location>
        <begin position="24"/>
        <end position="506"/>
    </location>
</feature>
<evidence type="ECO:0000256" key="1">
    <source>
        <dbReference type="SAM" id="SignalP"/>
    </source>
</evidence>
<feature type="signal peptide" evidence="1">
    <location>
        <begin position="1"/>
        <end position="23"/>
    </location>
</feature>
<dbReference type="EMBL" id="JAULSW010000010">
    <property type="protein sequence ID" value="KAK3368557.1"/>
    <property type="molecule type" value="Genomic_DNA"/>
</dbReference>
<evidence type="ECO:0000259" key="2">
    <source>
        <dbReference type="Pfam" id="PF12697"/>
    </source>
</evidence>
<keyword evidence="1" id="KW-0732">Signal</keyword>
<comment type="caution">
    <text evidence="3">The sequence shown here is derived from an EMBL/GenBank/DDBJ whole genome shotgun (WGS) entry which is preliminary data.</text>
</comment>
<dbReference type="InterPro" id="IPR000073">
    <property type="entry name" value="AB_hydrolase_1"/>
</dbReference>
<dbReference type="GO" id="GO:0016042">
    <property type="term" value="P:lipid catabolic process"/>
    <property type="evidence" value="ECO:0007669"/>
    <property type="project" value="InterPro"/>
</dbReference>